<reference evidence="2" key="1">
    <citation type="submission" date="2018-05" db="EMBL/GenBank/DDBJ databases">
        <authorList>
            <person name="Lanie J.A."/>
            <person name="Ng W.-L."/>
            <person name="Kazmierczak K.M."/>
            <person name="Andrzejewski T.M."/>
            <person name="Davidsen T.M."/>
            <person name="Wayne K.J."/>
            <person name="Tettelin H."/>
            <person name="Glass J.I."/>
            <person name="Rusch D."/>
            <person name="Podicherti R."/>
            <person name="Tsui H.-C.T."/>
            <person name="Winkler M.E."/>
        </authorList>
    </citation>
    <scope>NUCLEOTIDE SEQUENCE</scope>
</reference>
<feature type="domain" description="Glycosyltransferase 2-like" evidence="1">
    <location>
        <begin position="6"/>
        <end position="87"/>
    </location>
</feature>
<accession>A0A382X4T7</accession>
<gene>
    <name evidence="2" type="ORF">METZ01_LOCUS419040</name>
</gene>
<name>A0A382X4T7_9ZZZZ</name>
<dbReference type="PANTHER" id="PTHR43630:SF2">
    <property type="entry name" value="GLYCOSYLTRANSFERASE"/>
    <property type="match status" value="1"/>
</dbReference>
<dbReference type="EMBL" id="UINC01165029">
    <property type="protein sequence ID" value="SVD66186.1"/>
    <property type="molecule type" value="Genomic_DNA"/>
</dbReference>
<dbReference type="Gene3D" id="3.90.550.10">
    <property type="entry name" value="Spore Coat Polysaccharide Biosynthesis Protein SpsA, Chain A"/>
    <property type="match status" value="1"/>
</dbReference>
<evidence type="ECO:0000259" key="1">
    <source>
        <dbReference type="Pfam" id="PF00535"/>
    </source>
</evidence>
<organism evidence="2">
    <name type="scientific">marine metagenome</name>
    <dbReference type="NCBI Taxonomy" id="408172"/>
    <lineage>
        <taxon>unclassified sequences</taxon>
        <taxon>metagenomes</taxon>
        <taxon>ecological metagenomes</taxon>
    </lineage>
</organism>
<dbReference type="InterPro" id="IPR001173">
    <property type="entry name" value="Glyco_trans_2-like"/>
</dbReference>
<dbReference type="Pfam" id="PF00535">
    <property type="entry name" value="Glycos_transf_2"/>
    <property type="match status" value="1"/>
</dbReference>
<proteinExistence type="predicted"/>
<sequence length="89" mass="10004">MSNPLSVVIITKNEEKFIKDAILSAKFADEVLVLDSGSIDNTCYIAKELGARIENQDWLGFGRQKNKAIELAVNDWVFVLDSDERITTE</sequence>
<dbReference type="AlphaFoldDB" id="A0A382X4T7"/>
<dbReference type="InterPro" id="IPR029044">
    <property type="entry name" value="Nucleotide-diphossugar_trans"/>
</dbReference>
<feature type="non-terminal residue" evidence="2">
    <location>
        <position position="89"/>
    </location>
</feature>
<dbReference type="PANTHER" id="PTHR43630">
    <property type="entry name" value="POLY-BETA-1,6-N-ACETYL-D-GLUCOSAMINE SYNTHASE"/>
    <property type="match status" value="1"/>
</dbReference>
<dbReference type="SUPFAM" id="SSF53448">
    <property type="entry name" value="Nucleotide-diphospho-sugar transferases"/>
    <property type="match status" value="1"/>
</dbReference>
<protein>
    <recommendedName>
        <fullName evidence="1">Glycosyltransferase 2-like domain-containing protein</fullName>
    </recommendedName>
</protein>
<evidence type="ECO:0000313" key="2">
    <source>
        <dbReference type="EMBL" id="SVD66186.1"/>
    </source>
</evidence>